<evidence type="ECO:0000256" key="4">
    <source>
        <dbReference type="ARBA" id="ARBA00022801"/>
    </source>
</evidence>
<feature type="binding site" evidence="7">
    <location>
        <position position="115"/>
    </location>
    <ligand>
        <name>substrate</name>
    </ligand>
</feature>
<dbReference type="EMBL" id="CP015453">
    <property type="protein sequence ID" value="AWH94602.1"/>
    <property type="molecule type" value="Genomic_DNA"/>
</dbReference>
<evidence type="ECO:0000256" key="2">
    <source>
        <dbReference type="ARBA" id="ARBA00011881"/>
    </source>
</evidence>
<evidence type="ECO:0000313" key="9">
    <source>
        <dbReference type="Proteomes" id="UP000244903"/>
    </source>
</evidence>
<feature type="binding site" evidence="7">
    <location>
        <position position="262"/>
    </location>
    <ligand>
        <name>substrate</name>
    </ligand>
</feature>
<comment type="subunit">
    <text evidence="2 7">Homotetramer.</text>
</comment>
<keyword evidence="7" id="KW-0007">Acetylation</keyword>
<dbReference type="EC" id="3.5.1.2" evidence="3 7"/>
<dbReference type="SUPFAM" id="SSF56601">
    <property type="entry name" value="beta-lactamase/transpeptidase-like"/>
    <property type="match status" value="1"/>
</dbReference>
<feature type="binding site" evidence="7">
    <location>
        <position position="168"/>
    </location>
    <ligand>
        <name>substrate</name>
    </ligand>
</feature>
<comment type="catalytic activity">
    <reaction evidence="5 7">
        <text>L-glutamine + H2O = L-glutamate + NH4(+)</text>
        <dbReference type="Rhea" id="RHEA:15889"/>
        <dbReference type="ChEBI" id="CHEBI:15377"/>
        <dbReference type="ChEBI" id="CHEBI:28938"/>
        <dbReference type="ChEBI" id="CHEBI:29985"/>
        <dbReference type="ChEBI" id="CHEBI:58359"/>
        <dbReference type="EC" id="3.5.1.2"/>
    </reaction>
</comment>
<protein>
    <recommendedName>
        <fullName evidence="6 7">Glutaminase</fullName>
        <ecNumber evidence="3 7">3.5.1.2</ecNumber>
    </recommendedName>
</protein>
<dbReference type="KEGG" id="dpc:A6048_02775"/>
<reference evidence="8 9" key="1">
    <citation type="submission" date="2016-04" db="EMBL/GenBank/DDBJ databases">
        <title>Complete genome sequence of the haloalkaliphilic hydrocarbon-degrading bacterium Dietzia psychralcaliphila ILA-1T, isolated from a drain of a fish product-processing plant.</title>
        <authorList>
            <person name="Zhao J."/>
            <person name="Hu B."/>
            <person name="Geng S."/>
            <person name="Nie Y."/>
            <person name="Tang Y."/>
        </authorList>
    </citation>
    <scope>NUCLEOTIDE SEQUENCE [LARGE SCALE GENOMIC DNA]</scope>
    <source>
        <strain evidence="8 9">ILA-1</strain>
    </source>
</reference>
<dbReference type="NCBIfam" id="TIGR03814">
    <property type="entry name" value="Gln_ase"/>
    <property type="match status" value="1"/>
</dbReference>
<dbReference type="GO" id="GO:0004359">
    <property type="term" value="F:glutaminase activity"/>
    <property type="evidence" value="ECO:0007669"/>
    <property type="project" value="UniProtKB-UniRule"/>
</dbReference>
<dbReference type="AlphaFoldDB" id="A0AAD0NMB2"/>
<evidence type="ECO:0000313" key="8">
    <source>
        <dbReference type="EMBL" id="AWH94602.1"/>
    </source>
</evidence>
<dbReference type="GO" id="GO:0006543">
    <property type="term" value="P:L-glutamine catabolic process"/>
    <property type="evidence" value="ECO:0007669"/>
    <property type="project" value="TreeGrafter"/>
</dbReference>
<sequence length="320" mass="33947">MTDDITADLLLGILDEVRDDSSGDLVPHLGDYEHPNPDALAMAVCDLDGTVTSAGDDGIRFDLQSASKPFVYALALDQKGVDEVAKRIGVEPSGDAFNEISLEAGTGRAPNGLVNAGALAAHALVGDTDDDEVSRFEHIRALFSRLVGREVEVDEEIADIEAKSAHRNQALAHLLAEEGNLADDPHEVVAGYGRQCAVRVDVRELAHMAAMFANGGLKPGSDERILGRKAVRYANSVMFTCGMYDAAGDWVYQVGLPAKSGVSGCLFAVVPGKFGIAAYSPRLDEHGNSVRAAAAIEELSDRFDLHVLDHVHDDGFGPAA</sequence>
<evidence type="ECO:0000256" key="1">
    <source>
        <dbReference type="ARBA" id="ARBA00011076"/>
    </source>
</evidence>
<dbReference type="Proteomes" id="UP000244903">
    <property type="component" value="Chromosome"/>
</dbReference>
<proteinExistence type="inferred from homology"/>
<dbReference type="PANTHER" id="PTHR12544">
    <property type="entry name" value="GLUTAMINASE"/>
    <property type="match status" value="1"/>
</dbReference>
<dbReference type="HAMAP" id="MF_00313">
    <property type="entry name" value="Glutaminase"/>
    <property type="match status" value="1"/>
</dbReference>
<accession>A0AAD0NMB2</accession>
<feature type="binding site" evidence="7">
    <location>
        <position position="244"/>
    </location>
    <ligand>
        <name>substrate</name>
    </ligand>
</feature>
<dbReference type="PANTHER" id="PTHR12544:SF29">
    <property type="entry name" value="GLUTAMINASE"/>
    <property type="match status" value="1"/>
</dbReference>
<dbReference type="InterPro" id="IPR012338">
    <property type="entry name" value="Beta-lactam/transpept-like"/>
</dbReference>
<dbReference type="RefSeq" id="WP_107748914.1">
    <property type="nucleotide sequence ID" value="NZ_CP015453.1"/>
</dbReference>
<gene>
    <name evidence="7" type="primary">glsA</name>
    <name evidence="8" type="ORF">A6048_02775</name>
</gene>
<evidence type="ECO:0000256" key="7">
    <source>
        <dbReference type="HAMAP-Rule" id="MF_00313"/>
    </source>
</evidence>
<dbReference type="GO" id="GO:0006537">
    <property type="term" value="P:glutamate biosynthetic process"/>
    <property type="evidence" value="ECO:0007669"/>
    <property type="project" value="TreeGrafter"/>
</dbReference>
<evidence type="ECO:0000256" key="5">
    <source>
        <dbReference type="ARBA" id="ARBA00049534"/>
    </source>
</evidence>
<organism evidence="8 9">
    <name type="scientific">Dietzia psychralcaliphila</name>
    <dbReference type="NCBI Taxonomy" id="139021"/>
    <lineage>
        <taxon>Bacteria</taxon>
        <taxon>Bacillati</taxon>
        <taxon>Actinomycetota</taxon>
        <taxon>Actinomycetes</taxon>
        <taxon>Mycobacteriales</taxon>
        <taxon>Dietziaceae</taxon>
        <taxon>Dietzia</taxon>
    </lineage>
</organism>
<dbReference type="Pfam" id="PF04960">
    <property type="entry name" value="Glutaminase"/>
    <property type="match status" value="1"/>
</dbReference>
<name>A0AAD0NMB2_9ACTN</name>
<keyword evidence="4 7" id="KW-0378">Hydrolase</keyword>
<keyword evidence="9" id="KW-1185">Reference proteome</keyword>
<feature type="binding site" evidence="7">
    <location>
        <position position="161"/>
    </location>
    <ligand>
        <name>substrate</name>
    </ligand>
</feature>
<evidence type="ECO:0000256" key="3">
    <source>
        <dbReference type="ARBA" id="ARBA00012918"/>
    </source>
</evidence>
<feature type="binding site" evidence="7">
    <location>
        <position position="192"/>
    </location>
    <ligand>
        <name>substrate</name>
    </ligand>
</feature>
<dbReference type="FunFam" id="3.40.710.10:FF:000005">
    <property type="entry name" value="Glutaminase"/>
    <property type="match status" value="1"/>
</dbReference>
<comment type="similarity">
    <text evidence="1 7">Belongs to the glutaminase family.</text>
</comment>
<dbReference type="InterPro" id="IPR015868">
    <property type="entry name" value="Glutaminase"/>
</dbReference>
<evidence type="ECO:0000256" key="6">
    <source>
        <dbReference type="ARBA" id="ARBA00070405"/>
    </source>
</evidence>
<dbReference type="Gene3D" id="3.40.710.10">
    <property type="entry name" value="DD-peptidase/beta-lactamase superfamily"/>
    <property type="match status" value="1"/>
</dbReference>
<feature type="binding site" evidence="7">
    <location>
        <position position="65"/>
    </location>
    <ligand>
        <name>substrate</name>
    </ligand>
</feature>